<accession>A0A2P7QHN7</accession>
<name>A0A2P7QHN7_9GAMM</name>
<evidence type="ECO:0000313" key="2">
    <source>
        <dbReference type="EMBL" id="PSJ37465.1"/>
    </source>
</evidence>
<keyword evidence="1" id="KW-0812">Transmembrane</keyword>
<keyword evidence="1" id="KW-1133">Transmembrane helix</keyword>
<gene>
    <name evidence="2" type="ORF">C7I36_15685</name>
</gene>
<reference evidence="2 3" key="1">
    <citation type="submission" date="2018-03" db="EMBL/GenBank/DDBJ databases">
        <title>The draft genome of Zobellella taiwanensis JCM 13381.</title>
        <authorList>
            <person name="Liu L."/>
            <person name="Li L."/>
            <person name="Wang T."/>
            <person name="Zhang X."/>
            <person name="Liang L."/>
        </authorList>
    </citation>
    <scope>NUCLEOTIDE SEQUENCE [LARGE SCALE GENOMIC DNA]</scope>
    <source>
        <strain evidence="2 3">JCM 13381</strain>
    </source>
</reference>
<dbReference type="Proteomes" id="UP000242181">
    <property type="component" value="Unassembled WGS sequence"/>
</dbReference>
<keyword evidence="3" id="KW-1185">Reference proteome</keyword>
<sequence length="85" mass="9538">MSITRCHHCGRPFYQHRRRCPHCGTPREDLGDEGNPLRLPVSLLLLAVAISGLMLLWSLLDNKPLYATPPPDETPRMATRPAPDP</sequence>
<dbReference type="EMBL" id="PXYH01000028">
    <property type="protein sequence ID" value="PSJ37465.1"/>
    <property type="molecule type" value="Genomic_DNA"/>
</dbReference>
<dbReference type="RefSeq" id="WP_106454625.1">
    <property type="nucleotide sequence ID" value="NZ_PXYH01000028.1"/>
</dbReference>
<dbReference type="OrthoDB" id="8685152at2"/>
<dbReference type="AlphaFoldDB" id="A0A2P7QHN7"/>
<proteinExistence type="predicted"/>
<protein>
    <submittedName>
        <fullName evidence="2">Uncharacterized protein</fullName>
    </submittedName>
</protein>
<organism evidence="2 3">
    <name type="scientific">Zobellella taiwanensis</name>
    <dbReference type="NCBI Taxonomy" id="347535"/>
    <lineage>
        <taxon>Bacteria</taxon>
        <taxon>Pseudomonadati</taxon>
        <taxon>Pseudomonadota</taxon>
        <taxon>Gammaproteobacteria</taxon>
        <taxon>Aeromonadales</taxon>
        <taxon>Aeromonadaceae</taxon>
        <taxon>Zobellella</taxon>
    </lineage>
</organism>
<evidence type="ECO:0000256" key="1">
    <source>
        <dbReference type="SAM" id="Phobius"/>
    </source>
</evidence>
<evidence type="ECO:0000313" key="3">
    <source>
        <dbReference type="Proteomes" id="UP000242181"/>
    </source>
</evidence>
<feature type="transmembrane region" description="Helical" evidence="1">
    <location>
        <begin position="39"/>
        <end position="60"/>
    </location>
</feature>
<comment type="caution">
    <text evidence="2">The sequence shown here is derived from an EMBL/GenBank/DDBJ whole genome shotgun (WGS) entry which is preliminary data.</text>
</comment>
<keyword evidence="1" id="KW-0472">Membrane</keyword>